<feature type="transmembrane region" description="Helical" evidence="1">
    <location>
        <begin position="21"/>
        <end position="42"/>
    </location>
</feature>
<dbReference type="InterPro" id="IPR028087">
    <property type="entry name" value="Tad_N"/>
</dbReference>
<accession>A0A2R4SVP6</accession>
<keyword evidence="1" id="KW-1133">Transmembrane helix</keyword>
<dbReference type="Proteomes" id="UP000244201">
    <property type="component" value="Chromosome"/>
</dbReference>
<organism evidence="3 4">
    <name type="scientific">Streptomyces lunaelactis</name>
    <dbReference type="NCBI Taxonomy" id="1535768"/>
    <lineage>
        <taxon>Bacteria</taxon>
        <taxon>Bacillati</taxon>
        <taxon>Actinomycetota</taxon>
        <taxon>Actinomycetes</taxon>
        <taxon>Kitasatosporales</taxon>
        <taxon>Streptomycetaceae</taxon>
        <taxon>Streptomyces</taxon>
    </lineage>
</organism>
<sequence>MGHNSRAWARYRRWQGRDRGGISVFAAIIAVPLLALGGLLVVDGTGKLRATERADALAMEAARAGAQAIDPAQAIEGDAVVADPQAAAAAVRAYLGRAGVSGAVTFTGGGTRLQVTVHDAYDTKFLPLIGVSQMPVTGQGQATLLHGITVPEEGP</sequence>
<reference evidence="3 4" key="1">
    <citation type="submission" date="2018-01" db="EMBL/GenBank/DDBJ databases">
        <title>Complete genome sequence of Streptomyces lunaelactis MM109T, a Ferroverdin A producer isolated from cave moonmilk deposits.</title>
        <authorList>
            <person name="Naome A."/>
            <person name="Martinet L."/>
            <person name="Maciejewska M."/>
            <person name="Anderssen S."/>
            <person name="Adam D."/>
            <person name="Tenconi E."/>
            <person name="Deflandre B."/>
            <person name="Arguelles-Arias A."/>
            <person name="Calusinska M."/>
            <person name="Copieters W."/>
            <person name="Karim L."/>
            <person name="Hanikenne M."/>
            <person name="Baurain D."/>
            <person name="van Wezel G."/>
            <person name="Smargiasso N."/>
            <person name="de Pauw E."/>
            <person name="Delfosse P."/>
            <person name="Rigali S."/>
        </authorList>
    </citation>
    <scope>NUCLEOTIDE SEQUENCE [LARGE SCALE GENOMIC DNA]</scope>
    <source>
        <strain evidence="3 4">MM109</strain>
    </source>
</reference>
<dbReference type="GeneID" id="55653731"/>
<protein>
    <recommendedName>
        <fullName evidence="2">Putative Flp pilus-assembly TadG-like N-terminal domain-containing protein</fullName>
    </recommendedName>
</protein>
<gene>
    <name evidence="3" type="ORF">SLUN_00250</name>
</gene>
<dbReference type="Pfam" id="PF13400">
    <property type="entry name" value="Tad"/>
    <property type="match status" value="1"/>
</dbReference>
<proteinExistence type="predicted"/>
<feature type="domain" description="Putative Flp pilus-assembly TadG-like N-terminal" evidence="2">
    <location>
        <begin position="20"/>
        <end position="68"/>
    </location>
</feature>
<keyword evidence="1" id="KW-0812">Transmembrane</keyword>
<keyword evidence="1" id="KW-0472">Membrane</keyword>
<dbReference type="EMBL" id="CP026304">
    <property type="protein sequence ID" value="AVZ70934.1"/>
    <property type="molecule type" value="Genomic_DNA"/>
</dbReference>
<dbReference type="OrthoDB" id="4221177at2"/>
<dbReference type="AlphaFoldDB" id="A0A2R4SVP6"/>
<dbReference type="RefSeq" id="WP_108146629.1">
    <property type="nucleotide sequence ID" value="NZ_CP026304.1"/>
</dbReference>
<evidence type="ECO:0000259" key="2">
    <source>
        <dbReference type="Pfam" id="PF13400"/>
    </source>
</evidence>
<evidence type="ECO:0000313" key="3">
    <source>
        <dbReference type="EMBL" id="AVZ70934.1"/>
    </source>
</evidence>
<name>A0A2R4SVP6_9ACTN</name>
<evidence type="ECO:0000256" key="1">
    <source>
        <dbReference type="SAM" id="Phobius"/>
    </source>
</evidence>
<dbReference type="KEGG" id="slk:SLUN_00250"/>
<evidence type="ECO:0000313" key="4">
    <source>
        <dbReference type="Proteomes" id="UP000244201"/>
    </source>
</evidence>
<keyword evidence="4" id="KW-1185">Reference proteome</keyword>